<evidence type="ECO:0000313" key="2">
    <source>
        <dbReference type="EMBL" id="MEZ7198263.1"/>
    </source>
</evidence>
<gene>
    <name evidence="2" type="ORF">AB6M95_16030</name>
</gene>
<feature type="transmembrane region" description="Helical" evidence="1">
    <location>
        <begin position="139"/>
        <end position="161"/>
    </location>
</feature>
<proteinExistence type="predicted"/>
<feature type="transmembrane region" description="Helical" evidence="1">
    <location>
        <begin position="311"/>
        <end position="332"/>
    </location>
</feature>
<feature type="transmembrane region" description="Helical" evidence="1">
    <location>
        <begin position="203"/>
        <end position="226"/>
    </location>
</feature>
<feature type="transmembrane region" description="Helical" evidence="1">
    <location>
        <begin position="281"/>
        <end position="299"/>
    </location>
</feature>
<dbReference type="RefSeq" id="WP_371387756.1">
    <property type="nucleotide sequence ID" value="NZ_JBGLYH010000059.1"/>
</dbReference>
<name>A0ABV4K5K5_9BACT</name>
<dbReference type="EMBL" id="JBGLYH010000059">
    <property type="protein sequence ID" value="MEZ7198263.1"/>
    <property type="molecule type" value="Genomic_DNA"/>
</dbReference>
<keyword evidence="2" id="KW-0645">Protease</keyword>
<keyword evidence="3" id="KW-1185">Reference proteome</keyword>
<evidence type="ECO:0000256" key="1">
    <source>
        <dbReference type="SAM" id="Phobius"/>
    </source>
</evidence>
<feature type="transmembrane region" description="Helical" evidence="1">
    <location>
        <begin position="33"/>
        <end position="51"/>
    </location>
</feature>
<dbReference type="InterPro" id="IPR026898">
    <property type="entry name" value="PrsW"/>
</dbReference>
<dbReference type="Pfam" id="PF13367">
    <property type="entry name" value="PrsW-protease"/>
    <property type="match status" value="1"/>
</dbReference>
<dbReference type="EC" id="3.4.-.-" evidence="2"/>
<keyword evidence="1" id="KW-0472">Membrane</keyword>
<dbReference type="PANTHER" id="PTHR36844:SF1">
    <property type="entry name" value="PROTEASE PRSW"/>
    <property type="match status" value="1"/>
</dbReference>
<protein>
    <submittedName>
        <fullName evidence="2">PrsW family glutamic-type intramembrane protease</fullName>
        <ecNumber evidence="2">3.4.-.-</ecNumber>
    </submittedName>
</protein>
<accession>A0ABV4K5K5</accession>
<feature type="transmembrane region" description="Helical" evidence="1">
    <location>
        <begin position="107"/>
        <end position="127"/>
    </location>
</feature>
<organism evidence="2 3">
    <name type="scientific">Pseudodesulfovibrio karagichevae</name>
    <dbReference type="NCBI Taxonomy" id="3239305"/>
    <lineage>
        <taxon>Bacteria</taxon>
        <taxon>Pseudomonadati</taxon>
        <taxon>Thermodesulfobacteriota</taxon>
        <taxon>Desulfovibrionia</taxon>
        <taxon>Desulfovibrionales</taxon>
        <taxon>Desulfovibrionaceae</taxon>
    </lineage>
</organism>
<sequence>MDFLLFLMAVVPSAVLLWLFVSSDKYPEPAGALVSSFLLGVLIVLGIYLLYPFLSLVASGLPADNPYVVGATHAFLLAALPEEAFKFIVLRRYCVNHPAFDEPMDGIVYGVTVSLGFATAENLLYVLDGGMHVAVGRAFLAVPCHALVGAVMGYHVGLAAFSRGERSGLYAKALLLSILFHGLYDFVPLTFRNAEAMGVAIPGPVALGMNVLFGAVLFVLVQYVAVLTRSMKAIQREQTGPSFGFSRVLPNRVRNLDPAVRRSRVRRWIKAYKDETAPMDLLFSALCLAGVFCALAGAAHMGAPGDPLSRVSLIVAVIFFVYGIGFAARGMGKLTVKLLRERDGR</sequence>
<comment type="caution">
    <text evidence="2">The sequence shown here is derived from an EMBL/GenBank/DDBJ whole genome shotgun (WGS) entry which is preliminary data.</text>
</comment>
<evidence type="ECO:0000313" key="3">
    <source>
        <dbReference type="Proteomes" id="UP001568698"/>
    </source>
</evidence>
<dbReference type="GO" id="GO:0008233">
    <property type="term" value="F:peptidase activity"/>
    <property type="evidence" value="ECO:0007669"/>
    <property type="project" value="UniProtKB-KW"/>
</dbReference>
<feature type="transmembrane region" description="Helical" evidence="1">
    <location>
        <begin position="173"/>
        <end position="191"/>
    </location>
</feature>
<reference evidence="2 3" key="1">
    <citation type="submission" date="2024-08" db="EMBL/GenBank/DDBJ databases">
        <title>Sulfate-reducing bacteria isolated from formation water of the oil field in Kazakhstan and description of Pseudodesulfovibrio sp.</title>
        <authorList>
            <person name="Bidzhieva S.K."/>
            <person name="Tourova T.P."/>
            <person name="Grouzdev D.S."/>
            <person name="Beletsky A.V."/>
            <person name="Sokolova D.S."/>
            <person name="Samigullina S.R."/>
            <person name="Poltaraus A.B."/>
            <person name="Avtukh A.N."/>
            <person name="Tereshina V.M."/>
            <person name="Zhaparov N.S."/>
            <person name="Mardanov A.V."/>
            <person name="Nazina T.N."/>
        </authorList>
    </citation>
    <scope>NUCLEOTIDE SEQUENCE [LARGE SCALE GENOMIC DNA]</scope>
    <source>
        <strain evidence="2 3">9FUS</strain>
    </source>
</reference>
<dbReference type="Proteomes" id="UP001568698">
    <property type="component" value="Unassembled WGS sequence"/>
</dbReference>
<keyword evidence="2" id="KW-0378">Hydrolase</keyword>
<keyword evidence="1" id="KW-1133">Transmembrane helix</keyword>
<dbReference type="GO" id="GO:0006508">
    <property type="term" value="P:proteolysis"/>
    <property type="evidence" value="ECO:0007669"/>
    <property type="project" value="UniProtKB-KW"/>
</dbReference>
<keyword evidence="1" id="KW-0812">Transmembrane</keyword>
<dbReference type="PANTHER" id="PTHR36844">
    <property type="entry name" value="PROTEASE PRSW"/>
    <property type="match status" value="1"/>
</dbReference>